<dbReference type="Pfam" id="PF01501">
    <property type="entry name" value="Glyco_transf_8"/>
    <property type="match status" value="1"/>
</dbReference>
<keyword evidence="2" id="KW-1185">Reference proteome</keyword>
<dbReference type="InterPro" id="IPR002495">
    <property type="entry name" value="Glyco_trans_8"/>
</dbReference>
<sequence>MAQVLTHIDRLEFDPGLSNRTALVVDPRINQADIDYTRIPSDIDVYRFGAFTAELALHFGRDVAGWFVDDSASVEDFTRVKLRGEYRLGRILVDGSRTRLGIDALRRAAHRNVFDYAHLIASNPELAVWFMRDRRPNPISRMVAVVAAMGYGTVLVLDQELSSITSRRSYITARPATNVGDSTLALDRRYESWSRINNDLGVLAAALTQFPDTAFHDVTVGNRMRLVLTPAPEVPSANRLVPLAKYPLGDDHLSALLPVGPGGEELRCAYVTMCDSHEYLWGVRALANSLAAVSDVPLVLMVPPGFDITDVSFEHGNVRLHPVNSIRNPHDQKSHQLRFTNTYTKLEVFGLGFLDRAVFIDADTIVLRSPDELFGYEGFAAAPDFGLRLENDVFNSGVFVCSPDADLYQRLLALIPSTPSYDGGDQGFLNEVLTDITWLPPEYNTLRRALGRYPDVVTLQHARIIHYVGPKPWHLVGEPEWSSLDDLWFAQLSDHEKIEYIIELRDAVGGRVARGKGRDPFGTGKGGYREAERLLALGKHNSAIKVARAALKQTPDSLRNRQVLAKALLASGNRQGAAKVMAKTTAMRAARFVRRRIPK</sequence>
<dbReference type="Gene3D" id="3.90.1480.10">
    <property type="entry name" value="Alpha-2,3-sialyltransferase"/>
    <property type="match status" value="1"/>
</dbReference>
<gene>
    <name evidence="1" type="ORF">GCM10009755_05750</name>
</gene>
<dbReference type="CDD" id="cd02537">
    <property type="entry name" value="GT8_Glycogenin"/>
    <property type="match status" value="1"/>
</dbReference>
<dbReference type="Proteomes" id="UP001500755">
    <property type="component" value="Unassembled WGS sequence"/>
</dbReference>
<comment type="caution">
    <text evidence="1">The sequence shown here is derived from an EMBL/GenBank/DDBJ whole genome shotgun (WGS) entry which is preliminary data.</text>
</comment>
<dbReference type="SUPFAM" id="SSF102414">
    <property type="entry name" value="Alpha-2,3/8-sialyltransferase CstII"/>
    <property type="match status" value="1"/>
</dbReference>
<reference evidence="1 2" key="1">
    <citation type="journal article" date="2019" name="Int. J. Syst. Evol. Microbiol.">
        <title>The Global Catalogue of Microorganisms (GCM) 10K type strain sequencing project: providing services to taxonomists for standard genome sequencing and annotation.</title>
        <authorList>
            <consortium name="The Broad Institute Genomics Platform"/>
            <consortium name="The Broad Institute Genome Sequencing Center for Infectious Disease"/>
            <person name="Wu L."/>
            <person name="Ma J."/>
        </authorList>
    </citation>
    <scope>NUCLEOTIDE SEQUENCE [LARGE SCALE GENOMIC DNA]</scope>
    <source>
        <strain evidence="1 2">JCM 14546</strain>
    </source>
</reference>
<dbReference type="SUPFAM" id="SSF53448">
    <property type="entry name" value="Nucleotide-diphospho-sugar transferases"/>
    <property type="match status" value="1"/>
</dbReference>
<accession>A0ABN2T7A4</accession>
<evidence type="ECO:0000313" key="2">
    <source>
        <dbReference type="Proteomes" id="UP001500755"/>
    </source>
</evidence>
<dbReference type="InterPro" id="IPR036715">
    <property type="entry name" value="A-2_3-sialylTrfase_sf"/>
</dbReference>
<dbReference type="PANTHER" id="PTHR11183">
    <property type="entry name" value="GLYCOGENIN SUBFAMILY MEMBER"/>
    <property type="match status" value="1"/>
</dbReference>
<protein>
    <recommendedName>
        <fullName evidence="3">Glycosyl transferase</fullName>
    </recommendedName>
</protein>
<organism evidence="1 2">
    <name type="scientific">Brevibacterium samyangense</name>
    <dbReference type="NCBI Taxonomy" id="366888"/>
    <lineage>
        <taxon>Bacteria</taxon>
        <taxon>Bacillati</taxon>
        <taxon>Actinomycetota</taxon>
        <taxon>Actinomycetes</taxon>
        <taxon>Micrococcales</taxon>
        <taxon>Brevibacteriaceae</taxon>
        <taxon>Brevibacterium</taxon>
    </lineage>
</organism>
<dbReference type="InterPro" id="IPR029044">
    <property type="entry name" value="Nucleotide-diphossugar_trans"/>
</dbReference>
<dbReference type="SUPFAM" id="SSF48452">
    <property type="entry name" value="TPR-like"/>
    <property type="match status" value="1"/>
</dbReference>
<dbReference type="EMBL" id="BAAANO010000005">
    <property type="protein sequence ID" value="GAA2000695.1"/>
    <property type="molecule type" value="Genomic_DNA"/>
</dbReference>
<evidence type="ECO:0000313" key="1">
    <source>
        <dbReference type="EMBL" id="GAA2000695.1"/>
    </source>
</evidence>
<proteinExistence type="predicted"/>
<dbReference type="InterPro" id="IPR050587">
    <property type="entry name" value="GNT1/Glycosyltrans_8"/>
</dbReference>
<name>A0ABN2T7A4_9MICO</name>
<dbReference type="RefSeq" id="WP_344306791.1">
    <property type="nucleotide sequence ID" value="NZ_BAAANO010000005.1"/>
</dbReference>
<dbReference type="Gene3D" id="3.90.550.10">
    <property type="entry name" value="Spore Coat Polysaccharide Biosynthesis Protein SpsA, Chain A"/>
    <property type="match status" value="1"/>
</dbReference>
<evidence type="ECO:0008006" key="3">
    <source>
        <dbReference type="Google" id="ProtNLM"/>
    </source>
</evidence>
<dbReference type="InterPro" id="IPR011990">
    <property type="entry name" value="TPR-like_helical_dom_sf"/>
</dbReference>